<dbReference type="RefSeq" id="XP_001612170.1">
    <property type="nucleotide sequence ID" value="XM_001612120.1"/>
</dbReference>
<dbReference type="Pfam" id="PF01336">
    <property type="entry name" value="tRNA_anti-codon"/>
    <property type="match status" value="1"/>
</dbReference>
<evidence type="ECO:0000256" key="2">
    <source>
        <dbReference type="ARBA" id="ARBA00005690"/>
    </source>
</evidence>
<dbReference type="GO" id="GO:0006260">
    <property type="term" value="P:DNA replication"/>
    <property type="evidence" value="ECO:0007669"/>
    <property type="project" value="UniProtKB-KW"/>
</dbReference>
<dbReference type="GeneID" id="5480428"/>
<gene>
    <name evidence="14" type="ORF">BBOV_III010480</name>
</gene>
<dbReference type="InterPro" id="IPR004591">
    <property type="entry name" value="Rfa1"/>
</dbReference>
<dbReference type="CDD" id="cd04476">
    <property type="entry name" value="RPA1_DBD_C"/>
    <property type="match status" value="1"/>
</dbReference>
<dbReference type="CDD" id="cd04475">
    <property type="entry name" value="RPA1_DBD_B"/>
    <property type="match status" value="1"/>
</dbReference>
<keyword evidence="7 9" id="KW-0238">DNA-binding</keyword>
<feature type="domain" description="OB" evidence="11">
    <location>
        <begin position="258"/>
        <end position="327"/>
    </location>
</feature>
<evidence type="ECO:0000259" key="12">
    <source>
        <dbReference type="Pfam" id="PF08646"/>
    </source>
</evidence>
<evidence type="ECO:0000256" key="4">
    <source>
        <dbReference type="ARBA" id="ARBA00022723"/>
    </source>
</evidence>
<dbReference type="Gene3D" id="2.40.50.140">
    <property type="entry name" value="Nucleic acid-binding proteins"/>
    <property type="match status" value="3"/>
</dbReference>
<dbReference type="VEuPathDB" id="PiroplasmaDB:BBOV_III010480"/>
<comment type="similarity">
    <text evidence="2 9">Belongs to the replication factor A protein 1 family.</text>
</comment>
<dbReference type="FunFam" id="2.40.50.140:FF:000041">
    <property type="entry name" value="Replication protein A subunit"/>
    <property type="match status" value="1"/>
</dbReference>
<evidence type="ECO:0000256" key="9">
    <source>
        <dbReference type="RuleBase" id="RU364130"/>
    </source>
</evidence>
<dbReference type="CDD" id="cd04474">
    <property type="entry name" value="RPA1_DBD_A"/>
    <property type="match status" value="1"/>
</dbReference>
<evidence type="ECO:0000256" key="10">
    <source>
        <dbReference type="SAM" id="MobiDB-lite"/>
    </source>
</evidence>
<evidence type="ECO:0000313" key="15">
    <source>
        <dbReference type="Proteomes" id="UP000002173"/>
    </source>
</evidence>
<evidence type="ECO:0000256" key="1">
    <source>
        <dbReference type="ARBA" id="ARBA00004123"/>
    </source>
</evidence>
<sequence>MSLPRILTPDFFTQLTDSIQKAGGAVPKEQHESPSSVKVLCIQQSPVGENRHLIEVLDGSVPVKYKHTCLAIIPTTADGDSQLVGRIISFTKYNVIPTRSRYLILLTNIAILPGDYRHLTSYLGTNLVYHPSLTVKQQNAEPVSKPVEQAGGFQTSSHVTKQPMAQSGNTTLSSMPSSNTINTSTSYAQSHHAPTSFSHDSSTNHGPIRNTDDQLMLKKPQSAPYATNTSKPVVKVGDGNNSGYISIADLTIYTPKWSIRARVLNKTHIKKFNNQWGEGQLFSVDLCDNSGDIRATLFGEAVTKWYNFIEEGQVYSISGGQLRPANKKFNSLSHACEMSLDENSQILLDRDDQSIPLIRCNFVPIKQVERLSSGDIIDVIGVVARFNDIKSYQSKSTGTTSDKREILLCDSSGSSVWVTLWNKKVQQFLTSELETHPIIAMKGVRVNEWQGKKLDTIGTTHITINPAVPEVAKLKNWWATEGSQMQFDAGRSSIDNNIEDIISIGALTQAANQAYQFKALGDSGITFTARGMVEVIRENTFSWPACIECQRKMVNELGQWVCSRCKCTRQPRHTYILSMKISDDTGHLWATASSIVGDEIMNGIPAAEVLALAGNNDINVDGKNFMNIFEEARLTEYIFKIKVYTETYMDEPRIKYRVTKAIKLRRCLDTVIKCLIKEIDGMML</sequence>
<feature type="domain" description="Replication protein A OB" evidence="13">
    <location>
        <begin position="365"/>
        <end position="465"/>
    </location>
</feature>
<evidence type="ECO:0000256" key="7">
    <source>
        <dbReference type="ARBA" id="ARBA00023125"/>
    </source>
</evidence>
<protein>
    <recommendedName>
        <fullName evidence="9">Replication protein A subunit</fullName>
    </recommendedName>
</protein>
<dbReference type="NCBIfam" id="TIGR00617">
    <property type="entry name" value="rpa1"/>
    <property type="match status" value="1"/>
</dbReference>
<dbReference type="InParanoid" id="A7APW8"/>
<dbReference type="SUPFAM" id="SSF50249">
    <property type="entry name" value="Nucleic acid-binding proteins"/>
    <property type="match status" value="3"/>
</dbReference>
<keyword evidence="8 9" id="KW-0539">Nucleus</keyword>
<feature type="region of interest" description="Disordered" evidence="10">
    <location>
        <begin position="154"/>
        <end position="212"/>
    </location>
</feature>
<dbReference type="InterPro" id="IPR013955">
    <property type="entry name" value="Rep_factor-A_C"/>
</dbReference>
<keyword evidence="15" id="KW-1185">Reference proteome</keyword>
<keyword evidence="3 9" id="KW-0235">DNA replication</keyword>
<dbReference type="InterPro" id="IPR031657">
    <property type="entry name" value="REPA_OB_2"/>
</dbReference>
<dbReference type="KEGG" id="bbo:BBOV_III010480"/>
<dbReference type="InterPro" id="IPR004365">
    <property type="entry name" value="NA-bd_OB_tRNA"/>
</dbReference>
<evidence type="ECO:0000256" key="5">
    <source>
        <dbReference type="ARBA" id="ARBA00022771"/>
    </source>
</evidence>
<dbReference type="GO" id="GO:0005634">
    <property type="term" value="C:nucleus"/>
    <property type="evidence" value="ECO:0007669"/>
    <property type="project" value="UniProtKB-SubCell"/>
</dbReference>
<organism evidence="14 15">
    <name type="scientific">Babesia bovis</name>
    <dbReference type="NCBI Taxonomy" id="5865"/>
    <lineage>
        <taxon>Eukaryota</taxon>
        <taxon>Sar</taxon>
        <taxon>Alveolata</taxon>
        <taxon>Apicomplexa</taxon>
        <taxon>Aconoidasida</taxon>
        <taxon>Piroplasmida</taxon>
        <taxon>Babesiidae</taxon>
        <taxon>Babesia</taxon>
    </lineage>
</organism>
<dbReference type="STRING" id="5865.A7APW8"/>
<feature type="domain" description="Replication factor A C-terminal" evidence="12">
    <location>
        <begin position="527"/>
        <end position="664"/>
    </location>
</feature>
<dbReference type="InterPro" id="IPR047192">
    <property type="entry name" value="Euk_RPA1_DBD_C"/>
</dbReference>
<dbReference type="PANTHER" id="PTHR47165">
    <property type="entry name" value="OS03G0429900 PROTEIN"/>
    <property type="match status" value="1"/>
</dbReference>
<dbReference type="AlphaFoldDB" id="A7APW8"/>
<dbReference type="Pfam" id="PF16900">
    <property type="entry name" value="REPA_OB_2"/>
    <property type="match status" value="1"/>
</dbReference>
<dbReference type="GO" id="GO:0003677">
    <property type="term" value="F:DNA binding"/>
    <property type="evidence" value="ECO:0007669"/>
    <property type="project" value="UniProtKB-KW"/>
</dbReference>
<comment type="subcellular location">
    <subcellularLocation>
        <location evidence="1 9">Nucleus</location>
    </subcellularLocation>
</comment>
<dbReference type="Pfam" id="PF08646">
    <property type="entry name" value="Rep_fac-A_C"/>
    <property type="match status" value="1"/>
</dbReference>
<evidence type="ECO:0000313" key="14">
    <source>
        <dbReference type="EMBL" id="EDO08602.1"/>
    </source>
</evidence>
<comment type="caution">
    <text evidence="14">The sequence shown here is derived from an EMBL/GenBank/DDBJ whole genome shotgun (WGS) entry which is preliminary data.</text>
</comment>
<dbReference type="InterPro" id="IPR012340">
    <property type="entry name" value="NA-bd_OB-fold"/>
</dbReference>
<name>A7APW8_BABBO</name>
<evidence type="ECO:0000259" key="11">
    <source>
        <dbReference type="Pfam" id="PF01336"/>
    </source>
</evidence>
<dbReference type="EMBL" id="AAXT01000001">
    <property type="protein sequence ID" value="EDO08602.1"/>
    <property type="molecule type" value="Genomic_DNA"/>
</dbReference>
<accession>A7APW8</accession>
<keyword evidence="5 9" id="KW-0863">Zinc-finger</keyword>
<dbReference type="GO" id="GO:0008270">
    <property type="term" value="F:zinc ion binding"/>
    <property type="evidence" value="ECO:0007669"/>
    <property type="project" value="UniProtKB-KW"/>
</dbReference>
<dbReference type="Proteomes" id="UP000002173">
    <property type="component" value="Unassembled WGS sequence"/>
</dbReference>
<evidence type="ECO:0000256" key="6">
    <source>
        <dbReference type="ARBA" id="ARBA00022833"/>
    </source>
</evidence>
<evidence type="ECO:0000259" key="13">
    <source>
        <dbReference type="Pfam" id="PF16900"/>
    </source>
</evidence>
<keyword evidence="6 9" id="KW-0862">Zinc</keyword>
<reference evidence="15" key="3">
    <citation type="journal article" date="2021" name="Int. J. Parasitol.">
        <title>Comparative analysis of gene expression between Babesia bovis blood stages and kinetes allowed by improved genome annotation.</title>
        <authorList>
            <person name="Ueti M.W."/>
            <person name="Johnson W.C."/>
            <person name="Kappmeyer L.S."/>
            <person name="Herndon D.R."/>
            <person name="Mousel M.R."/>
            <person name="Reif K.E."/>
            <person name="Taus N.S."/>
            <person name="Ifeonu O.O."/>
            <person name="Silva J.C."/>
            <person name="Suarez C.E."/>
            <person name="Brayton K.A."/>
        </authorList>
    </citation>
    <scope>NUCLEOTIDE SEQUENCE [LARGE SCALE GENOMIC DNA]</scope>
</reference>
<reference evidence="14 15" key="1">
    <citation type="journal article" date="2007" name="PLoS Pathog.">
        <title>Genome sequence of Babesia bovis and comparative analysis of apicomplexan hemoprotozoa.</title>
        <authorList>
            <person name="Brayton K.A."/>
            <person name="Lau A.O.T."/>
            <person name="Herndon D.R."/>
            <person name="Hannick L."/>
            <person name="Kappmeyer L.S."/>
            <person name="Berens S.J."/>
            <person name="Bidwell S.L."/>
            <person name="Brown W.C."/>
            <person name="Crabtree J."/>
            <person name="Fadrosh D."/>
            <person name="Feldblum T."/>
            <person name="Forberger H.A."/>
            <person name="Haas B.J."/>
            <person name="Howell J.M."/>
            <person name="Khouri H."/>
            <person name="Koo H."/>
            <person name="Mann D.J."/>
            <person name="Norimine J."/>
            <person name="Paulsen I.T."/>
            <person name="Radune D."/>
            <person name="Ren Q."/>
            <person name="Smith R.K. Jr."/>
            <person name="Suarez C.E."/>
            <person name="White O."/>
            <person name="Wortman J.R."/>
            <person name="Knowles D.P. Jr."/>
            <person name="McElwain T.F."/>
            <person name="Nene V.M."/>
        </authorList>
    </citation>
    <scope>NUCLEOTIDE SEQUENCE [LARGE SCALE GENOMIC DNA]</scope>
    <source>
        <strain evidence="14">T2Bo</strain>
    </source>
</reference>
<keyword evidence="4 9" id="KW-0479">Metal-binding</keyword>
<feature type="compositionally biased region" description="Polar residues" evidence="10">
    <location>
        <begin position="154"/>
        <end position="205"/>
    </location>
</feature>
<dbReference type="eggNOG" id="KOG0851">
    <property type="taxonomic scope" value="Eukaryota"/>
</dbReference>
<proteinExistence type="inferred from homology"/>
<dbReference type="OMA" id="WNKHARE"/>
<dbReference type="GO" id="GO:0006281">
    <property type="term" value="P:DNA repair"/>
    <property type="evidence" value="ECO:0007669"/>
    <property type="project" value="InterPro"/>
</dbReference>
<dbReference type="GO" id="GO:0006310">
    <property type="term" value="P:DNA recombination"/>
    <property type="evidence" value="ECO:0007669"/>
    <property type="project" value="InterPro"/>
</dbReference>
<evidence type="ECO:0000256" key="3">
    <source>
        <dbReference type="ARBA" id="ARBA00022705"/>
    </source>
</evidence>
<dbReference type="PANTHER" id="PTHR47165:SF4">
    <property type="entry name" value="OS03G0429900 PROTEIN"/>
    <property type="match status" value="1"/>
</dbReference>
<reference evidence="15" key="2">
    <citation type="journal article" date="2020" name="Data Brief">
        <title>Transcriptome dataset of Babesia bovis life stages within vertebrate and invertebrate hosts.</title>
        <authorList>
            <person name="Ueti M.W."/>
            <person name="Johnson W.C."/>
            <person name="Kappmeyer L.S."/>
            <person name="Herndon D.R."/>
            <person name="Mousel M.R."/>
            <person name="Reif K.E."/>
            <person name="Taus N.S."/>
            <person name="Ifeonu O.O."/>
            <person name="Silva J.C."/>
            <person name="Suarez C.E."/>
            <person name="Brayton K.A."/>
        </authorList>
    </citation>
    <scope>NUCLEOTIDE SEQUENCE [LARGE SCALE GENOMIC DNA]</scope>
</reference>
<evidence type="ECO:0000256" key="8">
    <source>
        <dbReference type="ARBA" id="ARBA00023242"/>
    </source>
</evidence>
<dbReference type="FunFam" id="2.40.50.140:FF:000064">
    <property type="entry name" value="Replication protein A subunit"/>
    <property type="match status" value="1"/>
</dbReference>